<dbReference type="InterPro" id="IPR010902">
    <property type="entry name" value="NUMOD4"/>
</dbReference>
<dbReference type="InterPro" id="IPR003615">
    <property type="entry name" value="HNH_nuc"/>
</dbReference>
<dbReference type="Pfam" id="PF13392">
    <property type="entry name" value="HNH_3"/>
    <property type="match status" value="1"/>
</dbReference>
<organism evidence="3 4">
    <name type="scientific">Candidatus Ordinivivax streblomastigis</name>
    <dbReference type="NCBI Taxonomy" id="2540710"/>
    <lineage>
        <taxon>Bacteria</taxon>
        <taxon>Pseudomonadati</taxon>
        <taxon>Bacteroidota</taxon>
        <taxon>Bacteroidia</taxon>
        <taxon>Bacteroidales</taxon>
        <taxon>Candidatus Ordinivivax</taxon>
    </lineage>
</organism>
<evidence type="ECO:0008006" key="5">
    <source>
        <dbReference type="Google" id="ProtNLM"/>
    </source>
</evidence>
<name>A0A5M8P447_9BACT</name>
<dbReference type="Pfam" id="PF07463">
    <property type="entry name" value="NUMOD4"/>
    <property type="match status" value="1"/>
</dbReference>
<accession>A0A5M8P447</accession>
<gene>
    <name evidence="3" type="ORF">EZS26_000757</name>
</gene>
<dbReference type="EMBL" id="SNRX01000003">
    <property type="protein sequence ID" value="KAA6303154.1"/>
    <property type="molecule type" value="Genomic_DNA"/>
</dbReference>
<evidence type="ECO:0000259" key="2">
    <source>
        <dbReference type="Pfam" id="PF13392"/>
    </source>
</evidence>
<feature type="domain" description="HNH nuclease" evidence="2">
    <location>
        <begin position="69"/>
        <end position="110"/>
    </location>
</feature>
<sequence length="142" mass="16506">MENWKDIPGYEGLYQVSNLGKIRSLDRLVNNQQNGIAQRLIKGRVLKSYSGGAGYLYVTISINQIKKKYLVHRLVMLSFIGDKNLTVNHINEVKTDNRLINLEYCTQKDNCNKGTRNIKLSDLQKRINSENLRKRNNRGYYI</sequence>
<evidence type="ECO:0000313" key="3">
    <source>
        <dbReference type="EMBL" id="KAA6303154.1"/>
    </source>
</evidence>
<evidence type="ECO:0000313" key="4">
    <source>
        <dbReference type="Proteomes" id="UP000324575"/>
    </source>
</evidence>
<proteinExistence type="predicted"/>
<dbReference type="Proteomes" id="UP000324575">
    <property type="component" value="Unassembled WGS sequence"/>
</dbReference>
<reference evidence="3 4" key="1">
    <citation type="submission" date="2019-03" db="EMBL/GenBank/DDBJ databases">
        <title>Single cell metagenomics reveals metabolic interactions within the superorganism composed of flagellate Streblomastix strix and complex community of Bacteroidetes bacteria on its surface.</title>
        <authorList>
            <person name="Treitli S.C."/>
            <person name="Kolisko M."/>
            <person name="Husnik F."/>
            <person name="Keeling P."/>
            <person name="Hampl V."/>
        </authorList>
    </citation>
    <scope>NUCLEOTIDE SEQUENCE [LARGE SCALE GENOMIC DNA]</scope>
    <source>
        <strain evidence="3">St1</strain>
    </source>
</reference>
<feature type="domain" description="NUMOD4" evidence="1">
    <location>
        <begin position="2"/>
        <end position="60"/>
    </location>
</feature>
<dbReference type="InterPro" id="IPR044925">
    <property type="entry name" value="His-Me_finger_sf"/>
</dbReference>
<comment type="caution">
    <text evidence="3">The sequence shown here is derived from an EMBL/GenBank/DDBJ whole genome shotgun (WGS) entry which is preliminary data.</text>
</comment>
<dbReference type="Gene3D" id="3.90.75.20">
    <property type="match status" value="1"/>
</dbReference>
<dbReference type="GO" id="GO:0016788">
    <property type="term" value="F:hydrolase activity, acting on ester bonds"/>
    <property type="evidence" value="ECO:0007669"/>
    <property type="project" value="InterPro"/>
</dbReference>
<dbReference type="AlphaFoldDB" id="A0A5M8P447"/>
<evidence type="ECO:0000259" key="1">
    <source>
        <dbReference type="Pfam" id="PF07463"/>
    </source>
</evidence>
<protein>
    <recommendedName>
        <fullName evidence="5">HNH endonuclease</fullName>
    </recommendedName>
</protein>
<dbReference type="SUPFAM" id="SSF54060">
    <property type="entry name" value="His-Me finger endonucleases"/>
    <property type="match status" value="1"/>
</dbReference>